<dbReference type="InterPro" id="IPR001087">
    <property type="entry name" value="GDSL"/>
</dbReference>
<dbReference type="Pfam" id="PF00657">
    <property type="entry name" value="Lipase_GDSL"/>
    <property type="match status" value="1"/>
</dbReference>
<dbReference type="KEGG" id="nsy:104228074"/>
<accession>A0A1U7WJE8</accession>
<evidence type="ECO:0000313" key="3">
    <source>
        <dbReference type="Proteomes" id="UP000189701"/>
    </source>
</evidence>
<sequence length="146" mass="16350">MVGCLAETHRGFVIDLKTQLKYFKNVVEILKKKVGETESKQILSSAVYIFSIGNNDYLAPLLTNSTIPYPEREYLQMIMGNLTSVLKGIYREGGRKFALLNMVPIGCLPYIRALNAQRGVKNGDFIEEVEHMLSTSPRFAGALVPH</sequence>
<dbReference type="eggNOG" id="ENOG502RBN6">
    <property type="taxonomic scope" value="Eukaryota"/>
</dbReference>
<keyword evidence="2" id="KW-0732">Signal</keyword>
<dbReference type="GO" id="GO:0016298">
    <property type="term" value="F:lipase activity"/>
    <property type="evidence" value="ECO:0007669"/>
    <property type="project" value="TreeGrafter"/>
</dbReference>
<proteinExistence type="inferred from homology"/>
<dbReference type="PANTHER" id="PTHR45966:SF7">
    <property type="entry name" value="GDSL ESTERASE_LIPASE 2-LIKE"/>
    <property type="match status" value="1"/>
</dbReference>
<gene>
    <name evidence="4" type="primary">LOC104228075</name>
</gene>
<dbReference type="PANTHER" id="PTHR45966">
    <property type="entry name" value="GDSL-LIKE LIPASE/ACYLHYDROLASE"/>
    <property type="match status" value="1"/>
</dbReference>
<dbReference type="RefSeq" id="XP_009778778.1">
    <property type="nucleotide sequence ID" value="XM_009780476.1"/>
</dbReference>
<evidence type="ECO:0000256" key="2">
    <source>
        <dbReference type="ARBA" id="ARBA00022729"/>
    </source>
</evidence>
<reference evidence="4" key="2">
    <citation type="submission" date="2025-08" db="UniProtKB">
        <authorList>
            <consortium name="RefSeq"/>
        </authorList>
    </citation>
    <scope>IDENTIFICATION</scope>
    <source>
        <tissue evidence="4">Leaf</tissue>
    </source>
</reference>
<dbReference type="InterPro" id="IPR036514">
    <property type="entry name" value="SGNH_hydro_sf"/>
</dbReference>
<organism evidence="3 4">
    <name type="scientific">Nicotiana sylvestris</name>
    <name type="common">Wood tobacco</name>
    <name type="synonym">South American tobacco</name>
    <dbReference type="NCBI Taxonomy" id="4096"/>
    <lineage>
        <taxon>Eukaryota</taxon>
        <taxon>Viridiplantae</taxon>
        <taxon>Streptophyta</taxon>
        <taxon>Embryophyta</taxon>
        <taxon>Tracheophyta</taxon>
        <taxon>Spermatophyta</taxon>
        <taxon>Magnoliopsida</taxon>
        <taxon>eudicotyledons</taxon>
        <taxon>Gunneridae</taxon>
        <taxon>Pentapetalae</taxon>
        <taxon>asterids</taxon>
        <taxon>lamiids</taxon>
        <taxon>Solanales</taxon>
        <taxon>Solanaceae</taxon>
        <taxon>Nicotianoideae</taxon>
        <taxon>Nicotianeae</taxon>
        <taxon>Nicotiana</taxon>
    </lineage>
</organism>
<dbReference type="STRING" id="4096.A0A1U7WJE8"/>
<dbReference type="InterPro" id="IPR044552">
    <property type="entry name" value="GLIP1-5/GLL25"/>
</dbReference>
<protein>
    <submittedName>
        <fullName evidence="4">GDSL esterase/lipase 5-like</fullName>
    </submittedName>
</protein>
<dbReference type="AlphaFoldDB" id="A0A1U7WJE8"/>
<reference evidence="3" key="1">
    <citation type="journal article" date="2013" name="Genome Biol.">
        <title>Reference genomes and transcriptomes of Nicotiana sylvestris and Nicotiana tomentosiformis.</title>
        <authorList>
            <person name="Sierro N."/>
            <person name="Battey J.N."/>
            <person name="Ouadi S."/>
            <person name="Bovet L."/>
            <person name="Goepfert S."/>
            <person name="Bakaher N."/>
            <person name="Peitsch M.C."/>
            <person name="Ivanov N.V."/>
        </authorList>
    </citation>
    <scope>NUCLEOTIDE SEQUENCE [LARGE SCALE GENOMIC DNA]</scope>
</reference>
<dbReference type="Proteomes" id="UP000189701">
    <property type="component" value="Unplaced"/>
</dbReference>
<dbReference type="Gene3D" id="3.40.50.1110">
    <property type="entry name" value="SGNH hydrolase"/>
    <property type="match status" value="1"/>
</dbReference>
<comment type="similarity">
    <text evidence="1">Belongs to the 'GDSL' lipolytic enzyme family.</text>
</comment>
<evidence type="ECO:0000256" key="1">
    <source>
        <dbReference type="ARBA" id="ARBA00008668"/>
    </source>
</evidence>
<keyword evidence="3" id="KW-1185">Reference proteome</keyword>
<evidence type="ECO:0000313" key="4">
    <source>
        <dbReference type="RefSeq" id="XP_009778778.1"/>
    </source>
</evidence>
<name>A0A1U7WJE8_NICSY</name>